<protein>
    <submittedName>
        <fullName evidence="1">Uncharacterized protein</fullName>
    </submittedName>
</protein>
<dbReference type="AlphaFoldDB" id="A0A0H3KA51"/>
<evidence type="ECO:0000313" key="2">
    <source>
        <dbReference type="Proteomes" id="UP000006386"/>
    </source>
</evidence>
<gene>
    <name evidence="1" type="ordered locus">NWMN_2244</name>
</gene>
<dbReference type="Proteomes" id="UP000006386">
    <property type="component" value="Chromosome"/>
</dbReference>
<proteinExistence type="predicted"/>
<dbReference type="KEGG" id="sae:NWMN_2244"/>
<dbReference type="EMBL" id="AP009351">
    <property type="protein sequence ID" value="BAF68516.1"/>
    <property type="molecule type" value="Genomic_DNA"/>
</dbReference>
<accession>A0A0H3KA51</accession>
<dbReference type="HOGENOM" id="CLU_3239849_0_0_9"/>
<evidence type="ECO:0000313" key="1">
    <source>
        <dbReference type="EMBL" id="BAF68516.1"/>
    </source>
</evidence>
<sequence length="43" mass="5095">MKVNASLTILKICHTAMFTFKRVSIYANKIFHNKVYTLHFYNS</sequence>
<reference evidence="1 2" key="1">
    <citation type="journal article" date="2008" name="J. Bacteriol.">
        <title>Genome sequence of Staphylococcus aureus strain Newman and comparative analysis of staphylococcal genomes: polymorphism and evolution of two major pathogenicity islands.</title>
        <authorList>
            <person name="Baba T."/>
            <person name="Bae T."/>
            <person name="Schneewind O."/>
            <person name="Takeuchi F."/>
            <person name="Hiramatsu K."/>
        </authorList>
    </citation>
    <scope>NUCLEOTIDE SEQUENCE [LARGE SCALE GENOMIC DNA]</scope>
    <source>
        <strain evidence="1 2">Newman</strain>
    </source>
</reference>
<name>A0A0H3KA51_STAAE</name>
<organism evidence="1 2">
    <name type="scientific">Staphylococcus aureus (strain Newman)</name>
    <dbReference type="NCBI Taxonomy" id="426430"/>
    <lineage>
        <taxon>Bacteria</taxon>
        <taxon>Bacillati</taxon>
        <taxon>Bacillota</taxon>
        <taxon>Bacilli</taxon>
        <taxon>Bacillales</taxon>
        <taxon>Staphylococcaceae</taxon>
        <taxon>Staphylococcus</taxon>
    </lineage>
</organism>